<dbReference type="RefSeq" id="WP_114956479.1">
    <property type="nucleotide sequence ID" value="NZ_JBHSJF010000006.1"/>
</dbReference>
<dbReference type="Proteomes" id="UP001595796">
    <property type="component" value="Unassembled WGS sequence"/>
</dbReference>
<evidence type="ECO:0000256" key="1">
    <source>
        <dbReference type="SAM" id="Phobius"/>
    </source>
</evidence>
<protein>
    <submittedName>
        <fullName evidence="2">DUF6163 family protein</fullName>
    </submittedName>
</protein>
<keyword evidence="1" id="KW-0812">Transmembrane</keyword>
<keyword evidence="1" id="KW-0472">Membrane</keyword>
<keyword evidence="1" id="KW-1133">Transmembrane helix</keyword>
<name>A0ABV9YYP2_9HYPH</name>
<feature type="transmembrane region" description="Helical" evidence="1">
    <location>
        <begin position="115"/>
        <end position="134"/>
    </location>
</feature>
<dbReference type="EMBL" id="JBHSJF010000006">
    <property type="protein sequence ID" value="MFC5067965.1"/>
    <property type="molecule type" value="Genomic_DNA"/>
</dbReference>
<gene>
    <name evidence="2" type="ORF">ACFPFW_08030</name>
</gene>
<dbReference type="Pfam" id="PF19660">
    <property type="entry name" value="DUF6163"/>
    <property type="match status" value="1"/>
</dbReference>
<keyword evidence="3" id="KW-1185">Reference proteome</keyword>
<sequence length="142" mass="15641">MIRFLRRKEPSTLNGDEQPVMDWTQNLVLFFRVLAVFQLFKGLVHWALLLGAGGDPLGSNQAVEFLSANIYFAVLDPVSAVGLWLTSSWGAVLWLLAAVSQLAICIAFPEIFGSLWPLILIEAIAIGGYIFLTFKVAQVSDD</sequence>
<evidence type="ECO:0000313" key="3">
    <source>
        <dbReference type="Proteomes" id="UP001595796"/>
    </source>
</evidence>
<comment type="caution">
    <text evidence="2">The sequence shown here is derived from an EMBL/GenBank/DDBJ whole genome shotgun (WGS) entry which is preliminary data.</text>
</comment>
<reference evidence="3" key="1">
    <citation type="journal article" date="2019" name="Int. J. Syst. Evol. Microbiol.">
        <title>The Global Catalogue of Microorganisms (GCM) 10K type strain sequencing project: providing services to taxonomists for standard genome sequencing and annotation.</title>
        <authorList>
            <consortium name="The Broad Institute Genomics Platform"/>
            <consortium name="The Broad Institute Genome Sequencing Center for Infectious Disease"/>
            <person name="Wu L."/>
            <person name="Ma J."/>
        </authorList>
    </citation>
    <scope>NUCLEOTIDE SEQUENCE [LARGE SCALE GENOMIC DNA]</scope>
    <source>
        <strain evidence="3">CGMCC 1.16444</strain>
    </source>
</reference>
<proteinExistence type="predicted"/>
<feature type="transmembrane region" description="Helical" evidence="1">
    <location>
        <begin position="27"/>
        <end position="48"/>
    </location>
</feature>
<accession>A0ABV9YYP2</accession>
<dbReference type="InterPro" id="IPR046161">
    <property type="entry name" value="DUF6163"/>
</dbReference>
<organism evidence="2 3">
    <name type="scientific">Flaviflagellibacter deserti</name>
    <dbReference type="NCBI Taxonomy" id="2267266"/>
    <lineage>
        <taxon>Bacteria</taxon>
        <taxon>Pseudomonadati</taxon>
        <taxon>Pseudomonadota</taxon>
        <taxon>Alphaproteobacteria</taxon>
        <taxon>Hyphomicrobiales</taxon>
        <taxon>Flaviflagellibacter</taxon>
    </lineage>
</organism>
<evidence type="ECO:0000313" key="2">
    <source>
        <dbReference type="EMBL" id="MFC5067965.1"/>
    </source>
</evidence>